<reference evidence="1" key="1">
    <citation type="submission" date="2021-03" db="EMBL/GenBank/DDBJ databases">
        <title>Genomic Encyclopedia of Type Strains, Phase IV (KMG-IV): sequencing the most valuable type-strain genomes for metagenomic binning, comparative biology and taxonomic classification.</title>
        <authorList>
            <person name="Goeker M."/>
        </authorList>
    </citation>
    <scope>NUCLEOTIDE SEQUENCE</scope>
    <source>
        <strain evidence="1">DSM 23564</strain>
    </source>
</reference>
<dbReference type="AlphaFoldDB" id="A0A8T4GFH6"/>
<organism evidence="1 2">
    <name type="scientific">Halorubrum alkaliphilum</name>
    <dbReference type="NCBI Taxonomy" id="261290"/>
    <lineage>
        <taxon>Archaea</taxon>
        <taxon>Methanobacteriati</taxon>
        <taxon>Methanobacteriota</taxon>
        <taxon>Stenosarchaea group</taxon>
        <taxon>Halobacteria</taxon>
        <taxon>Halobacteriales</taxon>
        <taxon>Haloferacaceae</taxon>
        <taxon>Halorubrum</taxon>
    </lineage>
</organism>
<sequence>MSTDQVISSSPQATAETYVRALDDADRDATNELVANGGPLETWSETEFEWVAAFDIDFVGFETVEDDDASVIGDITMAIGGNTDTVRYRFRRVEDEWLIWAALDGLRSGTAGYTSPRSVARSYIERVDSGDQDAANAMIADAGELGPWSADEFDWVGAFDFEFIAFEMVEEGEVDVVGDVTIAIDGNTNTVRYRFRTIEDEWLIWGAPGGSLQSSC</sequence>
<keyword evidence="2" id="KW-1185">Reference proteome</keyword>
<protein>
    <submittedName>
        <fullName evidence="1">Uncharacterized protein</fullName>
    </submittedName>
</protein>
<name>A0A8T4GFH6_9EURY</name>
<gene>
    <name evidence="1" type="ORF">J2751_000939</name>
</gene>
<dbReference type="Proteomes" id="UP000823588">
    <property type="component" value="Unassembled WGS sequence"/>
</dbReference>
<proteinExistence type="predicted"/>
<evidence type="ECO:0000313" key="2">
    <source>
        <dbReference type="Proteomes" id="UP000823588"/>
    </source>
</evidence>
<accession>A0A8T4GFH6</accession>
<dbReference type="SUPFAM" id="SSF54427">
    <property type="entry name" value="NTF2-like"/>
    <property type="match status" value="1"/>
</dbReference>
<dbReference type="InterPro" id="IPR032710">
    <property type="entry name" value="NTF2-like_dom_sf"/>
</dbReference>
<dbReference type="EMBL" id="JAGGKQ010000004">
    <property type="protein sequence ID" value="MBP1921942.1"/>
    <property type="molecule type" value="Genomic_DNA"/>
</dbReference>
<dbReference type="OrthoDB" id="385811at2157"/>
<evidence type="ECO:0000313" key="1">
    <source>
        <dbReference type="EMBL" id="MBP1921942.1"/>
    </source>
</evidence>
<dbReference type="RefSeq" id="WP_209483627.1">
    <property type="nucleotide sequence ID" value="NZ_JAGGKQ010000004.1"/>
</dbReference>
<comment type="caution">
    <text evidence="1">The sequence shown here is derived from an EMBL/GenBank/DDBJ whole genome shotgun (WGS) entry which is preliminary data.</text>
</comment>